<dbReference type="InterPro" id="IPR043502">
    <property type="entry name" value="DNA/RNA_pol_sf"/>
</dbReference>
<dbReference type="PROSITE" id="PS50879">
    <property type="entry name" value="RNASE_H_1"/>
    <property type="match status" value="1"/>
</dbReference>
<dbReference type="OrthoDB" id="512555at2759"/>
<dbReference type="Pfam" id="PF14111">
    <property type="entry name" value="DUF4283"/>
    <property type="match status" value="1"/>
</dbReference>
<dbReference type="PROSITE" id="PS50878">
    <property type="entry name" value="RT_POL"/>
    <property type="match status" value="1"/>
</dbReference>
<protein>
    <submittedName>
        <fullName evidence="4">Reverse transcriptase</fullName>
    </submittedName>
</protein>
<dbReference type="EMBL" id="JAAIUW010000006">
    <property type="protein sequence ID" value="KAF7828542.1"/>
    <property type="molecule type" value="Genomic_DNA"/>
</dbReference>
<evidence type="ECO:0000313" key="4">
    <source>
        <dbReference type="EMBL" id="KAF7828542.1"/>
    </source>
</evidence>
<dbReference type="InterPro" id="IPR044730">
    <property type="entry name" value="RNase_H-like_dom_plant"/>
</dbReference>
<feature type="compositionally biased region" description="Basic and acidic residues" evidence="1">
    <location>
        <begin position="389"/>
        <end position="404"/>
    </location>
</feature>
<feature type="region of interest" description="Disordered" evidence="1">
    <location>
        <begin position="478"/>
        <end position="557"/>
    </location>
</feature>
<dbReference type="InterPro" id="IPR002156">
    <property type="entry name" value="RNaseH_domain"/>
</dbReference>
<sequence length="1617" mass="180091">MLHKPHTTTFGSFHSPPKLPTMVSLPTPATPKIPTTTHPSVSFSDSEVSEIQSPWLASIIVRLIGSFIEQSSLMSNLIHIWKLKSNPNLLSLGSGFFIVSFGCTEDRWKALLHGPTMINGHLLSIKPWQPGFSTETEDSSIFSLVWVKLVGLPIEFFNLNALIRIGNSIGQFLGIDAPTHNLTSARCARICILLNLNRPTPPFIDLRGHLQIVTLERISGFCITCGGTNHSLADCRGKKVINQQTAKNAKNSWTQVHRKSSQTTGREMSTDHQKNSNSTSHNSFDPLTLPDTRQTEDLPTPSDLVIATSKVVDTFPTPAPKGSNVLSPTKSQKRNISAKKIAHTPDPGLNPSLFQPTYPEGHLETHTSAVIPNLVLDIASIRNNVLASMEKEESQTQNKERDSYQIESQPTTLVNPPPIKHTPEKVALTSSANASPPSSSIGKGKTRPSSSPTLPQTNTNPQETLPKTRNQAKRALCRPLQNPGHHPNEGSPLRHPNATIAGDSPTPNQPGCNSLLPMETLGELHGRSSNPSELVTRLEPPTIRSHIPCNGRPGAEDSNVKLTCQRITSLNAPIGGPDPESSPSPTAKCQEPREPPDISPRPPLSPKKHLTQRKSTRLRGIPDIGGEIGAIEYQLLAIPHLSLKPLEPVPEELMFSPDSQGHVGQNFLTEDYIMNPISILAWNARGAASADFRRTFSDIYQRHKPSVVFISETRIGGIRAEQIIRSLPHDGYFKVDPMGFAGGLWLLWHPEEVRMTVHSSTFQDITATIQETLRLEEELWASKARLDWLQLGDSNTSFFHNSVIHRRRTNRINALKDTVGNWFYTPEDINNHITSYFSACFTATHISPIPTDILFNRIPPSYHTPLSSTPSAEEIKNALFSLKPFKAAGADGFQPAFFQKFWDVLKPDLINNIQACFTSSTIPSFWNETLICLIPKTQQPSEIRNFRPISLCTTLYKIISKIIVLRIKPLMPNLISFNQGAYIQGRKARDNVIISQEIIHSFKKKRGTKWGWMIIKLDLEKAFDKVDWSFIISLLHKFDFPSSLINLIESSLSSVRHKILINGGTSNEITPSRGIQQGDPLSPLLFISCMQLLSAVIDDQVSSKKWTPASIRSIKISHLLFADDVLLFSRVDKKSIVSINRSLDLFLSCSGLSVNKRKSLIWFSPNTNDLHKREAINKLQFSCSIDPGNYLGFPLGIKGKASEFRPILEKIKSKMESWNSRFLSTAGKGLIQGHALLEKGLISVIYSGRDTSVWFDNWIHDSPLRNQCQGPLNASDLNLKVSDFSHDLGSWHWDRISFELPRCIIDKINAIPIWKDSNRPDQKVWRNSIESISHLLKDCPISSILWIKLNISSNNVHSSDFLGWLKSNTTNDSLSLLNVPSGTSFIYCLWHLWRARNDLIFNNQSFNILSVLKKGLAASAEFHHLAAQAPNTSQVNSIFVRWHPPDPNWWKLNCDGACSGNPGPFAIGGLIRDEYGNWVKGFSSFIGYGIAFTAEVWAIIVGLKLAMNLNCHYLCVESDSLLAVNLLNDSNVSTSHHLYNLINWCRSILSRFTEVKIIHSFREGNSCADSLARHALLNQSRMSIFDAIPSHVRLNFLADLHKVSFSRIVPTTASFSC</sequence>
<accession>A0A834TUJ1</accession>
<dbReference type="GO" id="GO:0003964">
    <property type="term" value="F:RNA-directed DNA polymerase activity"/>
    <property type="evidence" value="ECO:0007669"/>
    <property type="project" value="UniProtKB-KW"/>
</dbReference>
<dbReference type="GO" id="GO:0004523">
    <property type="term" value="F:RNA-DNA hybrid ribonuclease activity"/>
    <property type="evidence" value="ECO:0007669"/>
    <property type="project" value="InterPro"/>
</dbReference>
<dbReference type="SUPFAM" id="SSF53098">
    <property type="entry name" value="Ribonuclease H-like"/>
    <property type="match status" value="1"/>
</dbReference>
<dbReference type="GO" id="GO:0003676">
    <property type="term" value="F:nucleic acid binding"/>
    <property type="evidence" value="ECO:0007669"/>
    <property type="project" value="InterPro"/>
</dbReference>
<feature type="compositionally biased region" description="Polar residues" evidence="1">
    <location>
        <begin position="447"/>
        <end position="466"/>
    </location>
</feature>
<dbReference type="InterPro" id="IPR025558">
    <property type="entry name" value="DUF4283"/>
</dbReference>
<organism evidence="4 5">
    <name type="scientific">Senna tora</name>
    <dbReference type="NCBI Taxonomy" id="362788"/>
    <lineage>
        <taxon>Eukaryota</taxon>
        <taxon>Viridiplantae</taxon>
        <taxon>Streptophyta</taxon>
        <taxon>Embryophyta</taxon>
        <taxon>Tracheophyta</taxon>
        <taxon>Spermatophyta</taxon>
        <taxon>Magnoliopsida</taxon>
        <taxon>eudicotyledons</taxon>
        <taxon>Gunneridae</taxon>
        <taxon>Pentapetalae</taxon>
        <taxon>rosids</taxon>
        <taxon>fabids</taxon>
        <taxon>Fabales</taxon>
        <taxon>Fabaceae</taxon>
        <taxon>Caesalpinioideae</taxon>
        <taxon>Cassia clade</taxon>
        <taxon>Senna</taxon>
    </lineage>
</organism>
<feature type="domain" description="Reverse transcriptase" evidence="2">
    <location>
        <begin position="915"/>
        <end position="1195"/>
    </location>
</feature>
<evidence type="ECO:0000259" key="3">
    <source>
        <dbReference type="PROSITE" id="PS50879"/>
    </source>
</evidence>
<dbReference type="Pfam" id="PF13456">
    <property type="entry name" value="RVT_3"/>
    <property type="match status" value="1"/>
</dbReference>
<feature type="compositionally biased region" description="Polar residues" evidence="1">
    <location>
        <begin position="246"/>
        <end position="267"/>
    </location>
</feature>
<dbReference type="InterPro" id="IPR012337">
    <property type="entry name" value="RNaseH-like_sf"/>
</dbReference>
<keyword evidence="4" id="KW-0695">RNA-directed DNA polymerase</keyword>
<keyword evidence="4" id="KW-0808">Transferase</keyword>
<dbReference type="Pfam" id="PF00078">
    <property type="entry name" value="RVT_1"/>
    <property type="match status" value="1"/>
</dbReference>
<feature type="domain" description="RNase H type-1" evidence="3">
    <location>
        <begin position="1446"/>
        <end position="1577"/>
    </location>
</feature>
<gene>
    <name evidence="4" type="ORF">G2W53_019706</name>
</gene>
<dbReference type="InterPro" id="IPR036691">
    <property type="entry name" value="Endo/exonu/phosph_ase_sf"/>
</dbReference>
<comment type="caution">
    <text evidence="4">The sequence shown here is derived from an EMBL/GenBank/DDBJ whole genome shotgun (WGS) entry which is preliminary data.</text>
</comment>
<proteinExistence type="predicted"/>
<feature type="region of interest" description="Disordered" evidence="1">
    <location>
        <begin position="389"/>
        <end position="466"/>
    </location>
</feature>
<feature type="compositionally biased region" description="Basic residues" evidence="1">
    <location>
        <begin position="331"/>
        <end position="342"/>
    </location>
</feature>
<dbReference type="Gene3D" id="3.30.420.10">
    <property type="entry name" value="Ribonuclease H-like superfamily/Ribonuclease H"/>
    <property type="match status" value="1"/>
</dbReference>
<dbReference type="PANTHER" id="PTHR31635:SF196">
    <property type="entry name" value="REVERSE TRANSCRIPTASE DOMAIN-CONTAINING PROTEIN-RELATED"/>
    <property type="match status" value="1"/>
</dbReference>
<feature type="region of interest" description="Disordered" evidence="1">
    <location>
        <begin position="246"/>
        <end position="299"/>
    </location>
</feature>
<feature type="compositionally biased region" description="Basic residues" evidence="1">
    <location>
        <begin position="606"/>
        <end position="617"/>
    </location>
</feature>
<feature type="compositionally biased region" description="Low complexity" evidence="1">
    <location>
        <begin position="430"/>
        <end position="440"/>
    </location>
</feature>
<keyword evidence="4" id="KW-0548">Nucleotidyltransferase</keyword>
<feature type="region of interest" description="Disordered" evidence="1">
    <location>
        <begin position="315"/>
        <end position="351"/>
    </location>
</feature>
<dbReference type="SUPFAM" id="SSF56219">
    <property type="entry name" value="DNase I-like"/>
    <property type="match status" value="1"/>
</dbReference>
<name>A0A834TUJ1_9FABA</name>
<keyword evidence="5" id="KW-1185">Reference proteome</keyword>
<feature type="region of interest" description="Disordered" evidence="1">
    <location>
        <begin position="570"/>
        <end position="617"/>
    </location>
</feature>
<feature type="compositionally biased region" description="Polar residues" evidence="1">
    <location>
        <begin position="275"/>
        <end position="285"/>
    </location>
</feature>
<reference evidence="4" key="1">
    <citation type="submission" date="2020-09" db="EMBL/GenBank/DDBJ databases">
        <title>Genome-Enabled Discovery of Anthraquinone Biosynthesis in Senna tora.</title>
        <authorList>
            <person name="Kang S.-H."/>
            <person name="Pandey R.P."/>
            <person name="Lee C.-M."/>
            <person name="Sim J.-S."/>
            <person name="Jeong J.-T."/>
            <person name="Choi B.-S."/>
            <person name="Jung M."/>
            <person name="Ginzburg D."/>
            <person name="Zhao K."/>
            <person name="Won S.Y."/>
            <person name="Oh T.-J."/>
            <person name="Yu Y."/>
            <person name="Kim N.-H."/>
            <person name="Lee O.R."/>
            <person name="Lee T.-H."/>
            <person name="Bashyal P."/>
            <person name="Kim T.-S."/>
            <person name="Lee W.-H."/>
            <person name="Kawkins C."/>
            <person name="Kim C.-K."/>
            <person name="Kim J.S."/>
            <person name="Ahn B.O."/>
            <person name="Rhee S.Y."/>
            <person name="Sohng J.K."/>
        </authorList>
    </citation>
    <scope>NUCLEOTIDE SEQUENCE</scope>
    <source>
        <tissue evidence="4">Leaf</tissue>
    </source>
</reference>
<dbReference type="InterPro" id="IPR036397">
    <property type="entry name" value="RNaseH_sf"/>
</dbReference>
<feature type="region of interest" description="Disordered" evidence="1">
    <location>
        <begin position="1"/>
        <end position="21"/>
    </location>
</feature>
<evidence type="ECO:0000313" key="5">
    <source>
        <dbReference type="Proteomes" id="UP000634136"/>
    </source>
</evidence>
<dbReference type="Proteomes" id="UP000634136">
    <property type="component" value="Unassembled WGS sequence"/>
</dbReference>
<feature type="compositionally biased region" description="Polar residues" evidence="1">
    <location>
        <begin position="405"/>
        <end position="414"/>
    </location>
</feature>
<dbReference type="CDD" id="cd01650">
    <property type="entry name" value="RT_nLTR_like"/>
    <property type="match status" value="1"/>
</dbReference>
<evidence type="ECO:0000259" key="2">
    <source>
        <dbReference type="PROSITE" id="PS50878"/>
    </source>
</evidence>
<evidence type="ECO:0000256" key="1">
    <source>
        <dbReference type="SAM" id="MobiDB-lite"/>
    </source>
</evidence>
<dbReference type="CDD" id="cd06222">
    <property type="entry name" value="RNase_H_like"/>
    <property type="match status" value="1"/>
</dbReference>
<dbReference type="SUPFAM" id="SSF56672">
    <property type="entry name" value="DNA/RNA polymerases"/>
    <property type="match status" value="1"/>
</dbReference>
<dbReference type="PANTHER" id="PTHR31635">
    <property type="entry name" value="REVERSE TRANSCRIPTASE DOMAIN-CONTAINING PROTEIN-RELATED"/>
    <property type="match status" value="1"/>
</dbReference>
<dbReference type="InterPro" id="IPR000477">
    <property type="entry name" value="RT_dom"/>
</dbReference>